<evidence type="ECO:0000256" key="4">
    <source>
        <dbReference type="ARBA" id="ARBA00006558"/>
    </source>
</evidence>
<evidence type="ECO:0000256" key="5">
    <source>
        <dbReference type="ARBA" id="ARBA00012866"/>
    </source>
</evidence>
<evidence type="ECO:0000256" key="1">
    <source>
        <dbReference type="ARBA" id="ARBA00000026"/>
    </source>
</evidence>
<dbReference type="PANTHER" id="PTHR28037">
    <property type="entry name" value="ALCOHOL O-ACETYLTRANSFERASE 1-RELATED"/>
    <property type="match status" value="1"/>
</dbReference>
<dbReference type="InterPro" id="IPR001242">
    <property type="entry name" value="Condensation_dom"/>
</dbReference>
<dbReference type="RefSeq" id="WP_167013125.1">
    <property type="nucleotide sequence ID" value="NZ_VWXF01000002.1"/>
</dbReference>
<feature type="domain" description="Phthiocerol/phthiodiolone dimycocerosyl transferase C-terminal" evidence="13">
    <location>
        <begin position="205"/>
        <end position="352"/>
    </location>
</feature>
<proteinExistence type="inferred from homology"/>
<evidence type="ECO:0000256" key="9">
    <source>
        <dbReference type="ARBA" id="ARBA00030465"/>
    </source>
</evidence>
<evidence type="ECO:0000256" key="10">
    <source>
        <dbReference type="ARBA" id="ARBA00032317"/>
    </source>
</evidence>
<dbReference type="Gene3D" id="3.30.559.30">
    <property type="entry name" value="Nonribosomal peptide synthetase, condensation domain"/>
    <property type="match status" value="1"/>
</dbReference>
<comment type="similarity">
    <text evidence="4">Belongs to the acyltransferase PapA5 family.</text>
</comment>
<dbReference type="InterPro" id="IPR023213">
    <property type="entry name" value="CAT-like_dom_sf"/>
</dbReference>
<evidence type="ECO:0000259" key="13">
    <source>
        <dbReference type="Pfam" id="PF16911"/>
    </source>
</evidence>
<feature type="domain" description="Condensation" evidence="12">
    <location>
        <begin position="36"/>
        <end position="166"/>
    </location>
</feature>
<dbReference type="Pfam" id="PF00668">
    <property type="entry name" value="Condensation"/>
    <property type="match status" value="1"/>
</dbReference>
<comment type="catalytic activity">
    <reaction evidence="1">
        <text>2 a mycocerosyl-[mycocerosic acid synthase] + a phthiocerol = a dimycocerosyl phthiocerol + 2 holo-[mycocerosic acid synthase].</text>
        <dbReference type="EC" id="2.3.1.282"/>
    </reaction>
</comment>
<reference evidence="14 15" key="1">
    <citation type="journal article" date="2019" name="bioRxiv">
        <title>Bacteria contribute to plant secondary compound degradation in a generalist herbivore system.</title>
        <authorList>
            <person name="Francoeur C.B."/>
            <person name="Khadempour L."/>
            <person name="Moreira-Soto R.D."/>
            <person name="Gotting K."/>
            <person name="Book A.J."/>
            <person name="Pinto-Tomas A.A."/>
            <person name="Keefover-Ring K."/>
            <person name="Currie C.R."/>
        </authorList>
    </citation>
    <scope>NUCLEOTIDE SEQUENCE [LARGE SCALE GENOMIC DNA]</scope>
    <source>
        <strain evidence="14">Acro-835</strain>
    </source>
</reference>
<dbReference type="EC" id="2.3.1.282" evidence="5"/>
<gene>
    <name evidence="14" type="ORF">F3J40_06595</name>
</gene>
<evidence type="ECO:0000256" key="7">
    <source>
        <dbReference type="ARBA" id="ARBA00022679"/>
    </source>
</evidence>
<evidence type="ECO:0000259" key="12">
    <source>
        <dbReference type="Pfam" id="PF00668"/>
    </source>
</evidence>
<organism evidence="14 15">
    <name type="scientific">Candidatus Pantoea multigeneris</name>
    <dbReference type="NCBI Taxonomy" id="2608357"/>
    <lineage>
        <taxon>Bacteria</taxon>
        <taxon>Pseudomonadati</taxon>
        <taxon>Pseudomonadota</taxon>
        <taxon>Gammaproteobacteria</taxon>
        <taxon>Enterobacterales</taxon>
        <taxon>Erwiniaceae</taxon>
        <taxon>Pantoea</taxon>
    </lineage>
</organism>
<keyword evidence="8" id="KW-0012">Acyltransferase</keyword>
<evidence type="ECO:0000256" key="2">
    <source>
        <dbReference type="ARBA" id="ARBA00000625"/>
    </source>
</evidence>
<keyword evidence="15" id="KW-1185">Reference proteome</keyword>
<dbReference type="InterPro" id="IPR052058">
    <property type="entry name" value="Alcohol_O-acetyltransferase"/>
</dbReference>
<dbReference type="Proteomes" id="UP001515683">
    <property type="component" value="Unassembled WGS sequence"/>
</dbReference>
<evidence type="ECO:0000256" key="6">
    <source>
        <dbReference type="ARBA" id="ARBA00013449"/>
    </source>
</evidence>
<comment type="catalytic activity">
    <reaction evidence="3">
        <text>2 a mycocerosyl-[mycocerosic acid synthase] + a phthiodiolone = a dimycocerosyl phthiodiolone + 2 holo-[mycocerosic acid synthase].</text>
        <dbReference type="EC" id="2.3.1.282"/>
    </reaction>
</comment>
<evidence type="ECO:0000256" key="8">
    <source>
        <dbReference type="ARBA" id="ARBA00023315"/>
    </source>
</evidence>
<sequence>MVNISQDELISHPLRPLGALENYAWQVDTTSPKHFSITAEVSGKTSVEEWANALKKVQARHPLANIRVDKHNGERLHFFHDPHVTIPLRVARLNKVTSIERELEREFAAPFGFGDVALLKATLLYSEDRCVLIMTAHHAIADGRSLTYFIHDVLETLAGKNLPALPLLPSIEDICLQPNEPAGNINPPALLPSPMPYAERSLAQLKIQRLKLSKELSQAIRARSKQEHTTVHGALSAAVAIALHSSPGWSGLPVRICTPIDARKYADLDYGLSFLALFPTYDYAAGNAAEFWNIARAVTNDLNAYRERPGMAALIHLVQEIMENNHLPDKVKFDREICAPDILISNLGVLPFAQEFGHVKLESLWGPSVLIGTEGEQTVGVATINGAIHLIHTSYKPAPDFLATAEKALAVAVGLSA</sequence>
<dbReference type="Pfam" id="PF16911">
    <property type="entry name" value="PapA_C"/>
    <property type="match status" value="1"/>
</dbReference>
<dbReference type="PANTHER" id="PTHR28037:SF1">
    <property type="entry name" value="ALCOHOL O-ACETYLTRANSFERASE 1-RELATED"/>
    <property type="match status" value="1"/>
</dbReference>
<evidence type="ECO:0000256" key="3">
    <source>
        <dbReference type="ARBA" id="ARBA00001907"/>
    </source>
</evidence>
<protein>
    <recommendedName>
        <fullName evidence="6">Phthiocerol/phthiodiolone dimycocerosyl transferase</fullName>
        <ecNumber evidence="5">2.3.1.282</ecNumber>
    </recommendedName>
    <alternativeName>
        <fullName evidence="11">Acyltransferase PapA5</fullName>
    </alternativeName>
    <alternativeName>
        <fullName evidence="9">Phthiocerol/phthiodiolone O-acyltransferase</fullName>
    </alternativeName>
    <alternativeName>
        <fullName evidence="10">Polyketide synthase-associated protein A5</fullName>
    </alternativeName>
</protein>
<evidence type="ECO:0000313" key="14">
    <source>
        <dbReference type="EMBL" id="NIF21274.1"/>
    </source>
</evidence>
<dbReference type="InterPro" id="IPR031641">
    <property type="entry name" value="PapA_C"/>
</dbReference>
<dbReference type="Gene3D" id="3.30.559.10">
    <property type="entry name" value="Chloramphenicol acetyltransferase-like domain"/>
    <property type="match status" value="1"/>
</dbReference>
<evidence type="ECO:0000256" key="11">
    <source>
        <dbReference type="ARBA" id="ARBA00033407"/>
    </source>
</evidence>
<name>A0ABX0R926_9GAMM</name>
<comment type="catalytic activity">
    <reaction evidence="2">
        <text>2 a mycocerosyl-[mycocerosic acid synthase] + a phenolphthiocerol = a dimycocerosyl phenolphthiocerol + 2 holo-[mycocerosic acid synthase].</text>
        <dbReference type="EC" id="2.3.1.282"/>
    </reaction>
</comment>
<comment type="caution">
    <text evidence="14">The sequence shown here is derived from an EMBL/GenBank/DDBJ whole genome shotgun (WGS) entry which is preliminary data.</text>
</comment>
<keyword evidence="7" id="KW-0808">Transferase</keyword>
<evidence type="ECO:0000313" key="15">
    <source>
        <dbReference type="Proteomes" id="UP001515683"/>
    </source>
</evidence>
<dbReference type="SUPFAM" id="SSF52777">
    <property type="entry name" value="CoA-dependent acyltransferases"/>
    <property type="match status" value="2"/>
</dbReference>
<accession>A0ABX0R926</accession>
<dbReference type="EMBL" id="VWXF01000002">
    <property type="protein sequence ID" value="NIF21274.1"/>
    <property type="molecule type" value="Genomic_DNA"/>
</dbReference>